<dbReference type="InterPro" id="IPR002104">
    <property type="entry name" value="Integrase_catalytic"/>
</dbReference>
<accession>A0A7K0KH12</accession>
<gene>
    <name evidence="3" type="ORF">FYJ73_11255</name>
</gene>
<dbReference type="PANTHER" id="PTHR30349">
    <property type="entry name" value="PHAGE INTEGRASE-RELATED"/>
    <property type="match status" value="1"/>
</dbReference>
<comment type="caution">
    <text evidence="3">The sequence shown here is derived from an EMBL/GenBank/DDBJ whole genome shotgun (WGS) entry which is preliminary data.</text>
</comment>
<evidence type="ECO:0000256" key="1">
    <source>
        <dbReference type="ARBA" id="ARBA00023172"/>
    </source>
</evidence>
<dbReference type="EMBL" id="VUNG01000032">
    <property type="protein sequence ID" value="MST85233.1"/>
    <property type="molecule type" value="Genomic_DNA"/>
</dbReference>
<protein>
    <submittedName>
        <fullName evidence="3">Tyrosine-type recombinase/integrase</fullName>
    </submittedName>
</protein>
<dbReference type="GO" id="GO:0003677">
    <property type="term" value="F:DNA binding"/>
    <property type="evidence" value="ECO:0007669"/>
    <property type="project" value="InterPro"/>
</dbReference>
<reference evidence="3 4" key="1">
    <citation type="submission" date="2019-08" db="EMBL/GenBank/DDBJ databases">
        <title>In-depth cultivation of the pig gut microbiome towards novel bacterial diversity and tailored functional studies.</title>
        <authorList>
            <person name="Wylensek D."/>
            <person name="Hitch T.C.A."/>
            <person name="Clavel T."/>
        </authorList>
    </citation>
    <scope>NUCLEOTIDE SEQUENCE [LARGE SCALE GENOMIC DNA]</scope>
    <source>
        <strain evidence="3 4">LKV-178-WT-2A</strain>
    </source>
</reference>
<organism evidence="3 4">
    <name type="scientific">Hallella mizrahii</name>
    <dbReference type="NCBI Taxonomy" id="2606637"/>
    <lineage>
        <taxon>Bacteria</taxon>
        <taxon>Pseudomonadati</taxon>
        <taxon>Bacteroidota</taxon>
        <taxon>Bacteroidia</taxon>
        <taxon>Bacteroidales</taxon>
        <taxon>Prevotellaceae</taxon>
        <taxon>Hallella</taxon>
    </lineage>
</organism>
<sequence>MVKMVISYYSQIAEVPICSQYHFTVSLSPSSNDLIGQYLGVRFHMEDVHRGFLTGEELNRIITKKIDSKSLQLVRDLFVFSCFTGISYGDVRALEPSNVVTMSNMEWITGIRLKTKQRYSVVLFDGAKLIMKKYENAPRCKGHIFPVISNQKTNKFLKKIASICGIEKNLTFHMARHTFATLALTKGVSIEVLSKMLGHANIKSTQVYADITNKKVASEMKKLFKDADVVNVKHETEDMTGISEDAIEKPKPAQI</sequence>
<dbReference type="Pfam" id="PF00589">
    <property type="entry name" value="Phage_integrase"/>
    <property type="match status" value="1"/>
</dbReference>
<dbReference type="PANTHER" id="PTHR30349:SF64">
    <property type="entry name" value="PROPHAGE INTEGRASE INTD-RELATED"/>
    <property type="match status" value="1"/>
</dbReference>
<keyword evidence="4" id="KW-1185">Reference proteome</keyword>
<proteinExistence type="predicted"/>
<dbReference type="SUPFAM" id="SSF56349">
    <property type="entry name" value="DNA breaking-rejoining enzymes"/>
    <property type="match status" value="1"/>
</dbReference>
<dbReference type="GO" id="GO:0006310">
    <property type="term" value="P:DNA recombination"/>
    <property type="evidence" value="ECO:0007669"/>
    <property type="project" value="UniProtKB-KW"/>
</dbReference>
<keyword evidence="1" id="KW-0233">DNA recombination</keyword>
<evidence type="ECO:0000313" key="4">
    <source>
        <dbReference type="Proteomes" id="UP000438914"/>
    </source>
</evidence>
<dbReference type="PROSITE" id="PS51898">
    <property type="entry name" value="TYR_RECOMBINASE"/>
    <property type="match status" value="1"/>
</dbReference>
<dbReference type="InterPro" id="IPR050090">
    <property type="entry name" value="Tyrosine_recombinase_XerCD"/>
</dbReference>
<name>A0A7K0KH12_9BACT</name>
<dbReference type="GO" id="GO:0015074">
    <property type="term" value="P:DNA integration"/>
    <property type="evidence" value="ECO:0007669"/>
    <property type="project" value="InterPro"/>
</dbReference>
<dbReference type="InterPro" id="IPR013762">
    <property type="entry name" value="Integrase-like_cat_sf"/>
</dbReference>
<dbReference type="Proteomes" id="UP000438914">
    <property type="component" value="Unassembled WGS sequence"/>
</dbReference>
<feature type="domain" description="Tyr recombinase" evidence="2">
    <location>
        <begin position="48"/>
        <end position="221"/>
    </location>
</feature>
<dbReference type="InterPro" id="IPR011010">
    <property type="entry name" value="DNA_brk_join_enz"/>
</dbReference>
<evidence type="ECO:0000259" key="2">
    <source>
        <dbReference type="PROSITE" id="PS51898"/>
    </source>
</evidence>
<dbReference type="AlphaFoldDB" id="A0A7K0KH12"/>
<evidence type="ECO:0000313" key="3">
    <source>
        <dbReference type="EMBL" id="MST85233.1"/>
    </source>
</evidence>
<dbReference type="CDD" id="cd01185">
    <property type="entry name" value="INTN1_C_like"/>
    <property type="match status" value="1"/>
</dbReference>
<dbReference type="Gene3D" id="1.10.443.10">
    <property type="entry name" value="Intergrase catalytic core"/>
    <property type="match status" value="1"/>
</dbReference>